<evidence type="ECO:0000313" key="3">
    <source>
        <dbReference type="Proteomes" id="UP001159363"/>
    </source>
</evidence>
<feature type="compositionally biased region" description="Basic and acidic residues" evidence="1">
    <location>
        <begin position="160"/>
        <end position="182"/>
    </location>
</feature>
<feature type="region of interest" description="Disordered" evidence="1">
    <location>
        <begin position="502"/>
        <end position="602"/>
    </location>
</feature>
<protein>
    <submittedName>
        <fullName evidence="2">Uncharacterized protein</fullName>
    </submittedName>
</protein>
<sequence length="1488" mass="163935">MIAKEDRRSVAGPNTACHYKANVLQHFRKISPDSGLLKACLAGVGEDKAPTTKKKGIENSNVSCTRCRKLLATAEPGTKLRVLSVTPRVGKPAEFKPGPSSWPNLVSRPAPVTSSMRNGNRISEDLHSTRFDYSLLASPLVMRVNRFRRLLSEVRSGAAQERKGGGNGRSRENPTTRDIVRNESHIRISAGDPAGNRTRFANAAPDDGKGASIHSEIGNPGTVTSPSNVTNQNIVGLPDTIVLLLYCFHYLVRTQTPYPHVPRWCTSISLRLIECSRPQFNTVCSLPTLKAVQCWDTEIGCAQPARSVYLIYSLCSCLRTHHVDILYAIYRNLYSVRFSPLVLYFAYRACLPTHGIGVSMPPTARELLRSSPAAITVPQVETITRSRGSHFVIHATGSSAAPARESGENYDARKRLRLWTVSGHRRLSCAGAAFAFTPINPGAAVIQWLDYAPPTKTIPDSISGGAAPRSFACGNRVRRCRWSAGFLGVSSFPRPSIPGAAPCSTSTFREPMRMKRGLTSRRQRGHERPDTLLRQRRDGEGIGHGLNEVSIEQRWDESAGETADPGKNAPTIDIVRHDSHTRKSTSDPSENRTRNSTDRKAAGDLRVRGRGHLTVGCHGRPAERLVSYVRARRRLVARADSWESQSLVCSGGGGRKVTRRGALSVGAILRPVATVAEWLACLPPTTANRVQFPAGSPDFRKWESCRTMPLVGGFSRGIPVSPALSFRRRSILISITLIDSQDLACSGSTSTTKVGHAYVMTESSRHTWAKKPRRHMKAERTPTTCAGRVITAAAQLARAGKVTPRHSLELQVPATGIVDQPGKDSDKTRYVGDDTGQEIHVMRLRNAKRKVDRKQSFQKCSIAVNSAALQTANSQGIPQYDVARSLLYTLGAPCRLRKLNTFRHSLASSKGPITRVMWRQLSSYVLMVEVYTGKQLVVSLLATHEGESDSIPDWVTPGFSQEGIVPDDALGRRVFSGSPSVVLPERDTCRSGEPEECTRKRENPEKTPTPRQCPPHTPHDSIRRNISRPSGPVVTLETSNDASGIATTHCEKSMGRNPLHRPAIGDNYDKQRADIGQCHAGHVVFPHQDSNERRSDRDLGLGVGNIITGNGRASADCGICGSGTHSESGPGLKGSSRVCSRQPSRRTLTEMRRIDRRREKPDSTEEERFDITPGATKLCAPYQRNRTSNKRELLLARLIIIMTEFVSYKATSVDEIAKTKRFHIRMLGLRYIIYAVQRHEGNTARLARRIDEALEVRISVARIAPSLLDLGRGGQIRHLLYRSEIFELANLYAMLASILWVRLFNHCQYKSFHSMTWCQENPLTRAQRSSRAPPSSPRHLWFLLRSGSLMVGGGGVDSAFEAEKPQSCKDAIATTRKALNWCKEVQCWDMEIGCAQAARSVYLILSLCCDAAKVGGRALQARAESAAVRCAMQSSSKAGRVVRYSIWSSFSTRRADNVLRSCRGDADTVSTGLRNMHRELLVRIVAHG</sequence>
<feature type="compositionally biased region" description="Basic and acidic residues" evidence="1">
    <location>
        <begin position="526"/>
        <end position="541"/>
    </location>
</feature>
<feature type="region of interest" description="Disordered" evidence="1">
    <location>
        <begin position="94"/>
        <end position="119"/>
    </location>
</feature>
<feature type="compositionally biased region" description="Polar residues" evidence="1">
    <location>
        <begin position="1137"/>
        <end position="1146"/>
    </location>
</feature>
<comment type="caution">
    <text evidence="2">The sequence shown here is derived from an EMBL/GenBank/DDBJ whole genome shotgun (WGS) entry which is preliminary data.</text>
</comment>
<gene>
    <name evidence="2" type="ORF">PR048_000818</name>
</gene>
<dbReference type="EMBL" id="JARBHB010000001">
    <property type="protein sequence ID" value="KAJ8895485.1"/>
    <property type="molecule type" value="Genomic_DNA"/>
</dbReference>
<accession>A0ABQ9IFN9</accession>
<feature type="compositionally biased region" description="Basic residues" evidence="1">
    <location>
        <begin position="514"/>
        <end position="525"/>
    </location>
</feature>
<feature type="compositionally biased region" description="Basic and acidic residues" evidence="1">
    <location>
        <begin position="589"/>
        <end position="602"/>
    </location>
</feature>
<feature type="region of interest" description="Disordered" evidence="1">
    <location>
        <begin position="155"/>
        <end position="182"/>
    </location>
</feature>
<organism evidence="2 3">
    <name type="scientific">Dryococelus australis</name>
    <dbReference type="NCBI Taxonomy" id="614101"/>
    <lineage>
        <taxon>Eukaryota</taxon>
        <taxon>Metazoa</taxon>
        <taxon>Ecdysozoa</taxon>
        <taxon>Arthropoda</taxon>
        <taxon>Hexapoda</taxon>
        <taxon>Insecta</taxon>
        <taxon>Pterygota</taxon>
        <taxon>Neoptera</taxon>
        <taxon>Polyneoptera</taxon>
        <taxon>Phasmatodea</taxon>
        <taxon>Verophasmatodea</taxon>
        <taxon>Anareolatae</taxon>
        <taxon>Phasmatidae</taxon>
        <taxon>Eurycanthinae</taxon>
        <taxon>Dryococelus</taxon>
    </lineage>
</organism>
<feature type="compositionally biased region" description="Basic and acidic residues" evidence="1">
    <location>
        <begin position="985"/>
        <end position="1005"/>
    </location>
</feature>
<feature type="compositionally biased region" description="Basic and acidic residues" evidence="1">
    <location>
        <begin position="1147"/>
        <end position="1163"/>
    </location>
</feature>
<evidence type="ECO:0000313" key="2">
    <source>
        <dbReference type="EMBL" id="KAJ8895485.1"/>
    </source>
</evidence>
<proteinExistence type="predicted"/>
<keyword evidence="3" id="KW-1185">Reference proteome</keyword>
<reference evidence="2 3" key="1">
    <citation type="submission" date="2023-02" db="EMBL/GenBank/DDBJ databases">
        <title>LHISI_Scaffold_Assembly.</title>
        <authorList>
            <person name="Stuart O.P."/>
            <person name="Cleave R."/>
            <person name="Magrath M.J.L."/>
            <person name="Mikheyev A.S."/>
        </authorList>
    </citation>
    <scope>NUCLEOTIDE SEQUENCE [LARGE SCALE GENOMIC DNA]</scope>
    <source>
        <strain evidence="2">Daus_M_001</strain>
        <tissue evidence="2">Leg muscle</tissue>
    </source>
</reference>
<feature type="region of interest" description="Disordered" evidence="1">
    <location>
        <begin position="985"/>
        <end position="1038"/>
    </location>
</feature>
<name>A0ABQ9IFN9_9NEOP</name>
<evidence type="ECO:0000256" key="1">
    <source>
        <dbReference type="SAM" id="MobiDB-lite"/>
    </source>
</evidence>
<feature type="region of interest" description="Disordered" evidence="1">
    <location>
        <begin position="1123"/>
        <end position="1168"/>
    </location>
</feature>
<dbReference type="Proteomes" id="UP001159363">
    <property type="component" value="Chromosome 1"/>
</dbReference>